<dbReference type="SUPFAM" id="SSF88659">
    <property type="entry name" value="Sigma3 and sigma4 domains of RNA polymerase sigma factors"/>
    <property type="match status" value="1"/>
</dbReference>
<dbReference type="EMBL" id="SDPL01000246">
    <property type="protein sequence ID" value="RXZ46074.1"/>
    <property type="molecule type" value="Genomic_DNA"/>
</dbReference>
<accession>A0A4Q2JH62</accession>
<evidence type="ECO:0000259" key="8">
    <source>
        <dbReference type="Pfam" id="PF04545"/>
    </source>
</evidence>
<dbReference type="InterPro" id="IPR039425">
    <property type="entry name" value="RNA_pol_sigma-70-like"/>
</dbReference>
<dbReference type="NCBIfam" id="TIGR02937">
    <property type="entry name" value="sigma70-ECF"/>
    <property type="match status" value="1"/>
</dbReference>
<dbReference type="Gene3D" id="1.10.10.10">
    <property type="entry name" value="Winged helix-like DNA-binding domain superfamily/Winged helix DNA-binding domain"/>
    <property type="match status" value="1"/>
</dbReference>
<dbReference type="AlphaFoldDB" id="A0A4Q2JH62"/>
<evidence type="ECO:0000256" key="3">
    <source>
        <dbReference type="ARBA" id="ARBA00023082"/>
    </source>
</evidence>
<keyword evidence="4" id="KW-0238">DNA-binding</keyword>
<evidence type="ECO:0000256" key="5">
    <source>
        <dbReference type="ARBA" id="ARBA00023163"/>
    </source>
</evidence>
<dbReference type="GO" id="GO:0003677">
    <property type="term" value="F:DNA binding"/>
    <property type="evidence" value="ECO:0007669"/>
    <property type="project" value="UniProtKB-KW"/>
</dbReference>
<organism evidence="9 10">
    <name type="scientific">Agromyces binzhouensis</name>
    <dbReference type="NCBI Taxonomy" id="1817495"/>
    <lineage>
        <taxon>Bacteria</taxon>
        <taxon>Bacillati</taxon>
        <taxon>Actinomycetota</taxon>
        <taxon>Actinomycetes</taxon>
        <taxon>Micrococcales</taxon>
        <taxon>Microbacteriaceae</taxon>
        <taxon>Agromyces</taxon>
    </lineage>
</organism>
<evidence type="ECO:0000256" key="1">
    <source>
        <dbReference type="ARBA" id="ARBA00010641"/>
    </source>
</evidence>
<sequence length="215" mass="23822">MADPDGALAHPPMRAERVTRARAPIGAEPFHAVLVAAQAGARWANSELWSEYAPAVAAFVRARGSREPDDVTSEVFLAVFDRLGAFRGDEADFRAFVFTIAYRRLTDELRRRGRRGEHEEWQQGLDARRAPSAEDEALGRLGDRSARELIDSLVPDQRDVMVLRILADLTVDQVAVVLGKRPGAVKALQRRALESLRRKIATGRTPARAFGDGRE</sequence>
<feature type="domain" description="RNA polymerase sigma-70 region 2" evidence="7">
    <location>
        <begin position="48"/>
        <end position="115"/>
    </location>
</feature>
<gene>
    <name evidence="9" type="ORF">ESO86_11810</name>
</gene>
<dbReference type="OrthoDB" id="5501064at2"/>
<dbReference type="PANTHER" id="PTHR43133">
    <property type="entry name" value="RNA POLYMERASE ECF-TYPE SIGMA FACTO"/>
    <property type="match status" value="1"/>
</dbReference>
<dbReference type="Proteomes" id="UP000292881">
    <property type="component" value="Unassembled WGS sequence"/>
</dbReference>
<keyword evidence="5" id="KW-0804">Transcription</keyword>
<dbReference type="InterPro" id="IPR013324">
    <property type="entry name" value="RNA_pol_sigma_r3/r4-like"/>
</dbReference>
<evidence type="ECO:0000313" key="9">
    <source>
        <dbReference type="EMBL" id="RXZ46074.1"/>
    </source>
</evidence>
<protein>
    <submittedName>
        <fullName evidence="9">Sigma-70 family RNA polymerase sigma factor</fullName>
    </submittedName>
</protein>
<dbReference type="Gene3D" id="1.10.1740.10">
    <property type="match status" value="1"/>
</dbReference>
<dbReference type="InterPro" id="IPR007630">
    <property type="entry name" value="RNA_pol_sigma70_r4"/>
</dbReference>
<evidence type="ECO:0000256" key="4">
    <source>
        <dbReference type="ARBA" id="ARBA00023125"/>
    </source>
</evidence>
<dbReference type="GO" id="GO:0016987">
    <property type="term" value="F:sigma factor activity"/>
    <property type="evidence" value="ECO:0007669"/>
    <property type="project" value="UniProtKB-KW"/>
</dbReference>
<dbReference type="InterPro" id="IPR036388">
    <property type="entry name" value="WH-like_DNA-bd_sf"/>
</dbReference>
<dbReference type="SUPFAM" id="SSF88946">
    <property type="entry name" value="Sigma2 domain of RNA polymerase sigma factors"/>
    <property type="match status" value="1"/>
</dbReference>
<feature type="region of interest" description="Disordered" evidence="6">
    <location>
        <begin position="113"/>
        <end position="133"/>
    </location>
</feature>
<reference evidence="9 10" key="1">
    <citation type="submission" date="2019-01" db="EMBL/GenBank/DDBJ databases">
        <authorList>
            <person name="Li J."/>
        </authorList>
    </citation>
    <scope>NUCLEOTIDE SEQUENCE [LARGE SCALE GENOMIC DNA]</scope>
    <source>
        <strain evidence="9 10">CGMCC 4.7180</strain>
    </source>
</reference>
<evidence type="ECO:0000256" key="6">
    <source>
        <dbReference type="SAM" id="MobiDB-lite"/>
    </source>
</evidence>
<proteinExistence type="inferred from homology"/>
<dbReference type="GO" id="GO:0006352">
    <property type="term" value="P:DNA-templated transcription initiation"/>
    <property type="evidence" value="ECO:0007669"/>
    <property type="project" value="InterPro"/>
</dbReference>
<dbReference type="InterPro" id="IPR007627">
    <property type="entry name" value="RNA_pol_sigma70_r2"/>
</dbReference>
<dbReference type="InterPro" id="IPR013325">
    <property type="entry name" value="RNA_pol_sigma_r2"/>
</dbReference>
<keyword evidence="2" id="KW-0805">Transcription regulation</keyword>
<evidence type="ECO:0000259" key="7">
    <source>
        <dbReference type="Pfam" id="PF04542"/>
    </source>
</evidence>
<dbReference type="Pfam" id="PF04545">
    <property type="entry name" value="Sigma70_r4"/>
    <property type="match status" value="1"/>
</dbReference>
<comment type="similarity">
    <text evidence="1">Belongs to the sigma-70 factor family. ECF subfamily.</text>
</comment>
<dbReference type="InterPro" id="IPR014284">
    <property type="entry name" value="RNA_pol_sigma-70_dom"/>
</dbReference>
<keyword evidence="10" id="KW-1185">Reference proteome</keyword>
<comment type="caution">
    <text evidence="9">The sequence shown here is derived from an EMBL/GenBank/DDBJ whole genome shotgun (WGS) entry which is preliminary data.</text>
</comment>
<dbReference type="RefSeq" id="WP_129235206.1">
    <property type="nucleotide sequence ID" value="NZ_SDPL01000246.1"/>
</dbReference>
<feature type="domain" description="RNA polymerase sigma-70 region 4" evidence="8">
    <location>
        <begin position="150"/>
        <end position="197"/>
    </location>
</feature>
<evidence type="ECO:0000256" key="2">
    <source>
        <dbReference type="ARBA" id="ARBA00023015"/>
    </source>
</evidence>
<dbReference type="PANTHER" id="PTHR43133:SF8">
    <property type="entry name" value="RNA POLYMERASE SIGMA FACTOR HI_1459-RELATED"/>
    <property type="match status" value="1"/>
</dbReference>
<name>A0A4Q2JH62_9MICO</name>
<keyword evidence="3" id="KW-0731">Sigma factor</keyword>
<evidence type="ECO:0000313" key="10">
    <source>
        <dbReference type="Proteomes" id="UP000292881"/>
    </source>
</evidence>
<dbReference type="Pfam" id="PF04542">
    <property type="entry name" value="Sigma70_r2"/>
    <property type="match status" value="1"/>
</dbReference>